<evidence type="ECO:0000313" key="1">
    <source>
        <dbReference type="EMBL" id="TGG95984.1"/>
    </source>
</evidence>
<dbReference type="AlphaFoldDB" id="A0A4Z0WDS6"/>
<gene>
    <name evidence="1" type="ORF">E4656_06195</name>
</gene>
<dbReference type="EMBL" id="SRMF01000001">
    <property type="protein sequence ID" value="TGG95984.1"/>
    <property type="molecule type" value="Genomic_DNA"/>
</dbReference>
<comment type="caution">
    <text evidence="1">The sequence shown here is derived from an EMBL/GenBank/DDBJ whole genome shotgun (WGS) entry which is preliminary data.</text>
</comment>
<dbReference type="Proteomes" id="UP000297475">
    <property type="component" value="Unassembled WGS sequence"/>
</dbReference>
<evidence type="ECO:0000313" key="2">
    <source>
        <dbReference type="Proteomes" id="UP000297475"/>
    </source>
</evidence>
<keyword evidence="2" id="KW-1185">Reference proteome</keyword>
<dbReference type="RefSeq" id="WP_135482089.1">
    <property type="nucleotide sequence ID" value="NZ_SRMF01000001.1"/>
</dbReference>
<reference evidence="1 2" key="1">
    <citation type="submission" date="2019-04" db="EMBL/GenBank/DDBJ databases">
        <title>Natronospirillum operosus gen. nov., sp. nov., a haloalkaliphilic satellite isolated from decaying biomass of laboratory culture of cyanobacterium Geitlerinema sp. and proposal of Natronospirillaceae fam. nov. and Saccharospirillaceae fam. nov.</title>
        <authorList>
            <person name="Kevbrin V."/>
            <person name="Boltyanskaya Y."/>
            <person name="Koziaeva V."/>
            <person name="Grouzdev D.S."/>
            <person name="Park M."/>
            <person name="Cho J."/>
        </authorList>
    </citation>
    <scope>NUCLEOTIDE SEQUENCE [LARGE SCALE GENOMIC DNA]</scope>
    <source>
        <strain evidence="1 2">G-116</strain>
    </source>
</reference>
<protein>
    <recommendedName>
        <fullName evidence="3">Flagellar protein FliT</fullName>
    </recommendedName>
</protein>
<name>A0A4Z0WDS6_9GAMM</name>
<proteinExistence type="predicted"/>
<sequence>MNARLRSEPASEAVFLLRLEACHEQARAAMAGQDWHQLGEVARELDAVAGELNLAMAAGFASEKVDIRLQALIEFLHKALAQARALDTHLRQKEDDLRQERSAAVSHAVYKK</sequence>
<organism evidence="1 2">
    <name type="scientific">Natronospirillum operosum</name>
    <dbReference type="NCBI Taxonomy" id="2759953"/>
    <lineage>
        <taxon>Bacteria</taxon>
        <taxon>Pseudomonadati</taxon>
        <taxon>Pseudomonadota</taxon>
        <taxon>Gammaproteobacteria</taxon>
        <taxon>Oceanospirillales</taxon>
        <taxon>Natronospirillaceae</taxon>
        <taxon>Natronospirillum</taxon>
    </lineage>
</organism>
<evidence type="ECO:0008006" key="3">
    <source>
        <dbReference type="Google" id="ProtNLM"/>
    </source>
</evidence>
<accession>A0A4Z0WDS6</accession>